<evidence type="ECO:0000259" key="3">
    <source>
        <dbReference type="Pfam" id="PF02826"/>
    </source>
</evidence>
<evidence type="ECO:0000313" key="5">
    <source>
        <dbReference type="Proteomes" id="UP001156682"/>
    </source>
</evidence>
<sequence>MFYLHFGDEREEDYWLKCFKQQAPELRVVTAKDKVDFEKVHWAGVWNPKPNFFKSFPNLQGVFALSAGVDALVSREDIPNNLPIMRLLDAGMAQQMIDYLLWVTLTLQGDFDLYIARQKQKIWQAEPSKSLDKPRIGILGLGELGIKVAQKFAELGYSVKGWKRTAVSLQGVEVLVGDEGFSNLLKQTDLLVNLLPNTQATAGILNKQNLEKLPQGASLVNIGRGQQLVDSDLISLLDSKHLRLAVLDVFKTEPLPLEPVAHPFWTHPQVLITPHIAAYTLPELAVEQVVDNLKRLAQGEKPLGLVDLALGY</sequence>
<evidence type="ECO:0000256" key="1">
    <source>
        <dbReference type="ARBA" id="ARBA00023002"/>
    </source>
</evidence>
<gene>
    <name evidence="4" type="primary">ghrA</name>
    <name evidence="4" type="ORF">GCM10007878_27210</name>
</gene>
<protein>
    <submittedName>
        <fullName evidence="4">Glyoxylate/hydroxypyruvate reductase A</fullName>
    </submittedName>
</protein>
<evidence type="ECO:0000313" key="4">
    <source>
        <dbReference type="EMBL" id="GLR65282.1"/>
    </source>
</evidence>
<comment type="caution">
    <text evidence="4">The sequence shown here is derived from an EMBL/GenBank/DDBJ whole genome shotgun (WGS) entry which is preliminary data.</text>
</comment>
<name>A0ABQ6A0U6_9GAMM</name>
<organism evidence="4 5">
    <name type="scientific">Marinospirillum insulare</name>
    <dbReference type="NCBI Taxonomy" id="217169"/>
    <lineage>
        <taxon>Bacteria</taxon>
        <taxon>Pseudomonadati</taxon>
        <taxon>Pseudomonadota</taxon>
        <taxon>Gammaproteobacteria</taxon>
        <taxon>Oceanospirillales</taxon>
        <taxon>Oceanospirillaceae</taxon>
        <taxon>Marinospirillum</taxon>
    </lineage>
</organism>
<dbReference type="RefSeq" id="WP_027850966.1">
    <property type="nucleotide sequence ID" value="NZ_BSOR01000080.1"/>
</dbReference>
<feature type="domain" description="D-isomer specific 2-hydroxyacid dehydrogenase NAD-binding" evidence="3">
    <location>
        <begin position="105"/>
        <end position="277"/>
    </location>
</feature>
<keyword evidence="2" id="KW-0520">NAD</keyword>
<dbReference type="PANTHER" id="PTHR43333">
    <property type="entry name" value="2-HACID_DH_C DOMAIN-CONTAINING PROTEIN"/>
    <property type="match status" value="1"/>
</dbReference>
<proteinExistence type="predicted"/>
<keyword evidence="1" id="KW-0560">Oxidoreductase</keyword>
<dbReference type="InterPro" id="IPR006140">
    <property type="entry name" value="D-isomer_DH_NAD-bd"/>
</dbReference>
<dbReference type="SUPFAM" id="SSF51735">
    <property type="entry name" value="NAD(P)-binding Rossmann-fold domains"/>
    <property type="match status" value="1"/>
</dbReference>
<dbReference type="Pfam" id="PF02826">
    <property type="entry name" value="2-Hacid_dh_C"/>
    <property type="match status" value="1"/>
</dbReference>
<reference evidence="5" key="1">
    <citation type="journal article" date="2019" name="Int. J. Syst. Evol. Microbiol.">
        <title>The Global Catalogue of Microorganisms (GCM) 10K type strain sequencing project: providing services to taxonomists for standard genome sequencing and annotation.</title>
        <authorList>
            <consortium name="The Broad Institute Genomics Platform"/>
            <consortium name="The Broad Institute Genome Sequencing Center for Infectious Disease"/>
            <person name="Wu L."/>
            <person name="Ma J."/>
        </authorList>
    </citation>
    <scope>NUCLEOTIDE SEQUENCE [LARGE SCALE GENOMIC DNA]</scope>
    <source>
        <strain evidence="5">NBRC 100033</strain>
    </source>
</reference>
<evidence type="ECO:0000256" key="2">
    <source>
        <dbReference type="ARBA" id="ARBA00023027"/>
    </source>
</evidence>
<dbReference type="PANTHER" id="PTHR43333:SF1">
    <property type="entry name" value="D-ISOMER SPECIFIC 2-HYDROXYACID DEHYDROGENASE NAD-BINDING DOMAIN-CONTAINING PROTEIN"/>
    <property type="match status" value="1"/>
</dbReference>
<accession>A0ABQ6A0U6</accession>
<dbReference type="Gene3D" id="3.40.50.720">
    <property type="entry name" value="NAD(P)-binding Rossmann-like Domain"/>
    <property type="match status" value="2"/>
</dbReference>
<dbReference type="Proteomes" id="UP001156682">
    <property type="component" value="Unassembled WGS sequence"/>
</dbReference>
<dbReference type="InterPro" id="IPR036291">
    <property type="entry name" value="NAD(P)-bd_dom_sf"/>
</dbReference>
<dbReference type="EMBL" id="BSOR01000080">
    <property type="protein sequence ID" value="GLR65282.1"/>
    <property type="molecule type" value="Genomic_DNA"/>
</dbReference>
<dbReference type="CDD" id="cd12164">
    <property type="entry name" value="GDH_like_2"/>
    <property type="match status" value="1"/>
</dbReference>
<keyword evidence="5" id="KW-1185">Reference proteome</keyword>